<evidence type="ECO:0000313" key="4">
    <source>
        <dbReference type="Proteomes" id="UP001331761"/>
    </source>
</evidence>
<dbReference type="InterPro" id="IPR031139">
    <property type="entry name" value="RPGRIP1_fam"/>
</dbReference>
<sequence>MVVRPPIETWSRVQLEENFHSAYQQLQTAQKKINEQEKKITVLNTRLRSSVMERKAKEDTYVLREKYEELERENQVLALKLKTVKHQILTYTTPAARPVTASAMTSRTTYRPQPSIRRPPQTASTTADKTGRTEQTSEGTK</sequence>
<reference evidence="3 4" key="1">
    <citation type="submission" date="2019-10" db="EMBL/GenBank/DDBJ databases">
        <title>Assembly and Annotation for the nematode Trichostrongylus colubriformis.</title>
        <authorList>
            <person name="Martin J."/>
        </authorList>
    </citation>
    <scope>NUCLEOTIDE SEQUENCE [LARGE SCALE GENOMIC DNA]</scope>
    <source>
        <strain evidence="3">G859</strain>
        <tissue evidence="3">Whole worm</tissue>
    </source>
</reference>
<dbReference type="PANTHER" id="PTHR14240">
    <property type="entry name" value="RETINITIS PIGMENTOSA GTPASE REGULATOR-INTERACTING PROTEIN"/>
    <property type="match status" value="1"/>
</dbReference>
<proteinExistence type="predicted"/>
<keyword evidence="4" id="KW-1185">Reference proteome</keyword>
<feature type="compositionally biased region" description="Polar residues" evidence="2">
    <location>
        <begin position="102"/>
        <end position="112"/>
    </location>
</feature>
<dbReference type="PANTHER" id="PTHR14240:SF1">
    <property type="entry name" value="PROTEIN FANTOM-RELATED"/>
    <property type="match status" value="1"/>
</dbReference>
<dbReference type="GO" id="GO:0035869">
    <property type="term" value="C:ciliary transition zone"/>
    <property type="evidence" value="ECO:0007669"/>
    <property type="project" value="TreeGrafter"/>
</dbReference>
<keyword evidence="1" id="KW-0175">Coiled coil</keyword>
<feature type="compositionally biased region" description="Polar residues" evidence="2">
    <location>
        <begin position="121"/>
        <end position="141"/>
    </location>
</feature>
<name>A0AAN8GFB0_TRICO</name>
<evidence type="ECO:0000313" key="3">
    <source>
        <dbReference type="EMBL" id="KAK5986708.1"/>
    </source>
</evidence>
<dbReference type="AlphaFoldDB" id="A0AAN8GFB0"/>
<gene>
    <name evidence="3" type="ORF">GCK32_007690</name>
</gene>
<protein>
    <submittedName>
        <fullName evidence="3">Uncharacterized protein</fullName>
    </submittedName>
</protein>
<accession>A0AAN8GFB0</accession>
<organism evidence="3 4">
    <name type="scientific">Trichostrongylus colubriformis</name>
    <name type="common">Black scour worm</name>
    <dbReference type="NCBI Taxonomy" id="6319"/>
    <lineage>
        <taxon>Eukaryota</taxon>
        <taxon>Metazoa</taxon>
        <taxon>Ecdysozoa</taxon>
        <taxon>Nematoda</taxon>
        <taxon>Chromadorea</taxon>
        <taxon>Rhabditida</taxon>
        <taxon>Rhabditina</taxon>
        <taxon>Rhabditomorpha</taxon>
        <taxon>Strongyloidea</taxon>
        <taxon>Trichostrongylidae</taxon>
        <taxon>Trichostrongylus</taxon>
    </lineage>
</organism>
<evidence type="ECO:0000256" key="1">
    <source>
        <dbReference type="SAM" id="Coils"/>
    </source>
</evidence>
<dbReference type="Proteomes" id="UP001331761">
    <property type="component" value="Unassembled WGS sequence"/>
</dbReference>
<dbReference type="GO" id="GO:1905515">
    <property type="term" value="P:non-motile cilium assembly"/>
    <property type="evidence" value="ECO:0007669"/>
    <property type="project" value="TreeGrafter"/>
</dbReference>
<evidence type="ECO:0000256" key="2">
    <source>
        <dbReference type="SAM" id="MobiDB-lite"/>
    </source>
</evidence>
<dbReference type="EMBL" id="WIXE01000303">
    <property type="protein sequence ID" value="KAK5986708.1"/>
    <property type="molecule type" value="Genomic_DNA"/>
</dbReference>
<feature type="coiled-coil region" evidence="1">
    <location>
        <begin position="12"/>
        <end position="87"/>
    </location>
</feature>
<feature type="region of interest" description="Disordered" evidence="2">
    <location>
        <begin position="97"/>
        <end position="141"/>
    </location>
</feature>
<comment type="caution">
    <text evidence="3">The sequence shown here is derived from an EMBL/GenBank/DDBJ whole genome shotgun (WGS) entry which is preliminary data.</text>
</comment>